<dbReference type="KEGG" id="cfi:Celf_3105"/>
<dbReference type="InterPro" id="IPR029063">
    <property type="entry name" value="SAM-dependent_MTases_sf"/>
</dbReference>
<dbReference type="AlphaFoldDB" id="F4GZA4"/>
<dbReference type="STRING" id="590998.Celf_3105"/>
<proteinExistence type="predicted"/>
<dbReference type="RefSeq" id="WP_013772245.1">
    <property type="nucleotide sequence ID" value="NC_015514.1"/>
</dbReference>
<dbReference type="GO" id="GO:0008168">
    <property type="term" value="F:methyltransferase activity"/>
    <property type="evidence" value="ECO:0007669"/>
    <property type="project" value="UniProtKB-KW"/>
</dbReference>
<dbReference type="EMBL" id="CP002666">
    <property type="protein sequence ID" value="AEE47220.1"/>
    <property type="molecule type" value="Genomic_DNA"/>
</dbReference>
<feature type="domain" description="Methyltransferase type 12" evidence="1">
    <location>
        <begin position="27"/>
        <end position="127"/>
    </location>
</feature>
<keyword evidence="3" id="KW-1185">Reference proteome</keyword>
<dbReference type="HOGENOM" id="CLU_1493631_0_0_11"/>
<evidence type="ECO:0000313" key="3">
    <source>
        <dbReference type="Proteomes" id="UP000008460"/>
    </source>
</evidence>
<dbReference type="eggNOG" id="COG2242">
    <property type="taxonomic scope" value="Bacteria"/>
</dbReference>
<gene>
    <name evidence="2" type="ordered locus">Celf_3105</name>
</gene>
<accession>F4GZA4</accession>
<dbReference type="InterPro" id="IPR013217">
    <property type="entry name" value="Methyltransf_12"/>
</dbReference>
<reference evidence="2 3" key="1">
    <citation type="submission" date="2011-04" db="EMBL/GenBank/DDBJ databases">
        <title>Complete sequence of Cellulomonas fimi ATCC 484.</title>
        <authorList>
            <consortium name="US DOE Joint Genome Institute"/>
            <person name="Lucas S."/>
            <person name="Han J."/>
            <person name="Lapidus A."/>
            <person name="Cheng J.-F."/>
            <person name="Goodwin L."/>
            <person name="Pitluck S."/>
            <person name="Peters L."/>
            <person name="Chertkov O."/>
            <person name="Detter J.C."/>
            <person name="Han C."/>
            <person name="Tapia R."/>
            <person name="Land M."/>
            <person name="Hauser L."/>
            <person name="Kyrpides N."/>
            <person name="Ivanova N."/>
            <person name="Ovchinnikova G."/>
            <person name="Pagani I."/>
            <person name="Mead D."/>
            <person name="Brumm P."/>
            <person name="Woyke T."/>
        </authorList>
    </citation>
    <scope>NUCLEOTIDE SEQUENCE [LARGE SCALE GENOMIC DNA]</scope>
    <source>
        <strain evidence="3">ATCC 484 / DSM 20113 / JCM 1341 / NBRC 15513 / NCIMB 8980 / NCTC 7547</strain>
    </source>
</reference>
<keyword evidence="2" id="KW-0808">Transferase</keyword>
<dbReference type="GO" id="GO:0032259">
    <property type="term" value="P:methylation"/>
    <property type="evidence" value="ECO:0007669"/>
    <property type="project" value="UniProtKB-KW"/>
</dbReference>
<evidence type="ECO:0000259" key="1">
    <source>
        <dbReference type="Pfam" id="PF08242"/>
    </source>
</evidence>
<evidence type="ECO:0000313" key="2">
    <source>
        <dbReference type="EMBL" id="AEE47220.1"/>
    </source>
</evidence>
<dbReference type="Pfam" id="PF08242">
    <property type="entry name" value="Methyltransf_12"/>
    <property type="match status" value="1"/>
</dbReference>
<name>F4GZA4_CELFA</name>
<dbReference type="SUPFAM" id="SSF53335">
    <property type="entry name" value="S-adenosyl-L-methionine-dependent methyltransferases"/>
    <property type="match status" value="1"/>
</dbReference>
<dbReference type="Proteomes" id="UP000008460">
    <property type="component" value="Chromosome"/>
</dbReference>
<sequence>MAPGRDRRLASDVATVATLLTGGERLLEVGPGAGLLLQELLAAHPGLVATAVDRSPLAVRRTRGRNAAAVAAGRLTVHEAALADLTAAVGPDARFDVVVLVDVNVLWTGPATAEVATLVRHLAPGAVVVAVQHPPDPARRADIAARVAASLTGAGLSVRARGPDEDPDAGAVVVARRPTT</sequence>
<protein>
    <submittedName>
        <fullName evidence="2">Methyltransferase type 12</fullName>
    </submittedName>
</protein>
<dbReference type="Gene3D" id="3.40.50.150">
    <property type="entry name" value="Vaccinia Virus protein VP39"/>
    <property type="match status" value="1"/>
</dbReference>
<keyword evidence="2" id="KW-0489">Methyltransferase</keyword>
<organism evidence="2 3">
    <name type="scientific">Cellulomonas fimi (strain ATCC 484 / DSM 20113 / JCM 1341 / CCUG 24087 / LMG 16345 / NBRC 15513 / NCIMB 8980 / NCTC 7547 / NRS-133)</name>
    <dbReference type="NCBI Taxonomy" id="590998"/>
    <lineage>
        <taxon>Bacteria</taxon>
        <taxon>Bacillati</taxon>
        <taxon>Actinomycetota</taxon>
        <taxon>Actinomycetes</taxon>
        <taxon>Micrococcales</taxon>
        <taxon>Cellulomonadaceae</taxon>
        <taxon>Cellulomonas</taxon>
    </lineage>
</organism>